<dbReference type="SUPFAM" id="SSF56801">
    <property type="entry name" value="Acetyl-CoA synthetase-like"/>
    <property type="match status" value="1"/>
</dbReference>
<evidence type="ECO:0000256" key="2">
    <source>
        <dbReference type="ARBA" id="ARBA00022598"/>
    </source>
</evidence>
<keyword evidence="4" id="KW-0067">ATP-binding</keyword>
<dbReference type="InterPro" id="IPR045851">
    <property type="entry name" value="AMP-bd_C_sf"/>
</dbReference>
<keyword evidence="3" id="KW-0547">Nucleotide-binding</keyword>
<dbReference type="EMBL" id="CP014327">
    <property type="protein sequence ID" value="AML53229.1"/>
    <property type="molecule type" value="Genomic_DNA"/>
</dbReference>
<dbReference type="PANTHER" id="PTHR43605:SF10">
    <property type="entry name" value="ACYL-COA SYNTHETASE MEDIUM CHAIN FAMILY MEMBER 3"/>
    <property type="match status" value="1"/>
</dbReference>
<gene>
    <name evidence="7" type="ORF">RC74_19975</name>
</gene>
<comment type="similarity">
    <text evidence="1">Belongs to the ATP-dependent AMP-binding enzyme family.</text>
</comment>
<dbReference type="AlphaFoldDB" id="A0A126V696"/>
<evidence type="ECO:0000259" key="5">
    <source>
        <dbReference type="Pfam" id="PF00501"/>
    </source>
</evidence>
<accession>A0A126V696</accession>
<proteinExistence type="inferred from homology"/>
<dbReference type="OrthoDB" id="9803968at2"/>
<organism evidence="7 8">
    <name type="scientific">Falsihalocynthiibacter arcticus</name>
    <dbReference type="NCBI Taxonomy" id="1579316"/>
    <lineage>
        <taxon>Bacteria</taxon>
        <taxon>Pseudomonadati</taxon>
        <taxon>Pseudomonadota</taxon>
        <taxon>Alphaproteobacteria</taxon>
        <taxon>Rhodobacterales</taxon>
        <taxon>Roseobacteraceae</taxon>
        <taxon>Falsihalocynthiibacter</taxon>
    </lineage>
</organism>
<dbReference type="Gene3D" id="3.40.50.12780">
    <property type="entry name" value="N-terminal domain of ligase-like"/>
    <property type="match status" value="1"/>
</dbReference>
<evidence type="ECO:0000256" key="3">
    <source>
        <dbReference type="ARBA" id="ARBA00022741"/>
    </source>
</evidence>
<keyword evidence="8" id="KW-1185">Reference proteome</keyword>
<dbReference type="InterPro" id="IPR020845">
    <property type="entry name" value="AMP-binding_CS"/>
</dbReference>
<feature type="domain" description="AMP-dependent synthetase/ligase" evidence="5">
    <location>
        <begin position="39"/>
        <end position="405"/>
    </location>
</feature>
<dbReference type="GO" id="GO:0015645">
    <property type="term" value="F:fatty acid ligase activity"/>
    <property type="evidence" value="ECO:0007669"/>
    <property type="project" value="TreeGrafter"/>
</dbReference>
<dbReference type="KEGG" id="hat:RC74_19975"/>
<evidence type="ECO:0000256" key="4">
    <source>
        <dbReference type="ARBA" id="ARBA00022840"/>
    </source>
</evidence>
<dbReference type="GO" id="GO:0016405">
    <property type="term" value="F:CoA-ligase activity"/>
    <property type="evidence" value="ECO:0007669"/>
    <property type="project" value="UniProtKB-ARBA"/>
</dbReference>
<reference evidence="7 8" key="1">
    <citation type="submission" date="2016-02" db="EMBL/GenBank/DDBJ databases">
        <title>Complete genome sequence of Halocynthiibacter arcticus PAMC 20958t from arctic marine sediment.</title>
        <authorList>
            <person name="Lee Y.M."/>
            <person name="Baek K."/>
            <person name="Lee H.K."/>
            <person name="Shin S.C."/>
        </authorList>
    </citation>
    <scope>NUCLEOTIDE SEQUENCE [LARGE SCALE GENOMIC DNA]</scope>
    <source>
        <strain evidence="7">PAMC 20958</strain>
    </source>
</reference>
<sequence>MSRRLIDVSGNAVPSWDELRDAFRWDIPQDLNIAEACCDSWARSHPDKVAVIHVAEDGSEERWTYDGLRRASNRLAGAFAAQGVSRGDRVAVLLPQGPAVLLAHFAAYKLGAVVLPLFTLFGEDALTYRLQDSGARVVVTDGESIEKIAKIRNDLPDLKTVYSTEAAIGDVRSLWEEINANDDAFDCEMTHPETPAVLIYTSGTTGDPKGVLHGHGFLYGHLPSIELHHQGFPIEGDCGWTPADWAWIGGLMDMAMPCLFYGVPLISRRMRKFDPVEAYALIARYQIRNLFMPPTALKLMRGTPVPEGVNIRTISSGGESLGADLLMWAEKTLGAPVNELYGQTECNLVVCSAKSFDTHRPGSMGRAVPGHIVAVIDADGNIVPAGEIGEIAIHAPDPAMFLRYWNKPEETAAKFTGDWLRTGDLGSCDTEGFFRFSSRDDDVITSAGYRIGPSEIENCLTSHPFVAMAAVIGVPDALRTEVVTAYVVLREGAIWDGLEEELIALVKARISPHVAPKSVTAIDSMPMTATGKIMRRALRNR</sequence>
<dbReference type="Pfam" id="PF13193">
    <property type="entry name" value="AMP-binding_C"/>
    <property type="match status" value="1"/>
</dbReference>
<dbReference type="GO" id="GO:0006633">
    <property type="term" value="P:fatty acid biosynthetic process"/>
    <property type="evidence" value="ECO:0007669"/>
    <property type="project" value="TreeGrafter"/>
</dbReference>
<evidence type="ECO:0000256" key="1">
    <source>
        <dbReference type="ARBA" id="ARBA00006432"/>
    </source>
</evidence>
<dbReference type="PANTHER" id="PTHR43605">
    <property type="entry name" value="ACYL-COENZYME A SYNTHETASE"/>
    <property type="match status" value="1"/>
</dbReference>
<dbReference type="RefSeq" id="WP_052274631.1">
    <property type="nucleotide sequence ID" value="NZ_CP014327.1"/>
</dbReference>
<evidence type="ECO:0000259" key="6">
    <source>
        <dbReference type="Pfam" id="PF13193"/>
    </source>
</evidence>
<dbReference type="InterPro" id="IPR000873">
    <property type="entry name" value="AMP-dep_synth/lig_dom"/>
</dbReference>
<dbReference type="InterPro" id="IPR042099">
    <property type="entry name" value="ANL_N_sf"/>
</dbReference>
<protein>
    <submittedName>
        <fullName evidence="7">AMP-dependent synthetase</fullName>
    </submittedName>
</protein>
<evidence type="ECO:0000313" key="7">
    <source>
        <dbReference type="EMBL" id="AML53229.1"/>
    </source>
</evidence>
<dbReference type="InterPro" id="IPR025110">
    <property type="entry name" value="AMP-bd_C"/>
</dbReference>
<dbReference type="Pfam" id="PF00501">
    <property type="entry name" value="AMP-binding"/>
    <property type="match status" value="1"/>
</dbReference>
<dbReference type="PROSITE" id="PS00455">
    <property type="entry name" value="AMP_BINDING"/>
    <property type="match status" value="1"/>
</dbReference>
<dbReference type="GO" id="GO:0005524">
    <property type="term" value="F:ATP binding"/>
    <property type="evidence" value="ECO:0007669"/>
    <property type="project" value="UniProtKB-KW"/>
</dbReference>
<dbReference type="Gene3D" id="3.30.300.30">
    <property type="match status" value="1"/>
</dbReference>
<keyword evidence="2" id="KW-0436">Ligase</keyword>
<evidence type="ECO:0000313" key="8">
    <source>
        <dbReference type="Proteomes" id="UP000070371"/>
    </source>
</evidence>
<name>A0A126V696_9RHOB</name>
<dbReference type="Proteomes" id="UP000070371">
    <property type="component" value="Chromosome"/>
</dbReference>
<feature type="domain" description="AMP-binding enzyme C-terminal" evidence="6">
    <location>
        <begin position="455"/>
        <end position="532"/>
    </location>
</feature>
<dbReference type="GO" id="GO:0004321">
    <property type="term" value="F:fatty-acyl-CoA synthase activity"/>
    <property type="evidence" value="ECO:0007669"/>
    <property type="project" value="TreeGrafter"/>
</dbReference>
<dbReference type="STRING" id="1579316.RC74_19975"/>
<dbReference type="InterPro" id="IPR051087">
    <property type="entry name" value="Mitochondrial_ACSM"/>
</dbReference>
<dbReference type="GO" id="GO:0006637">
    <property type="term" value="P:acyl-CoA metabolic process"/>
    <property type="evidence" value="ECO:0007669"/>
    <property type="project" value="TreeGrafter"/>
</dbReference>